<dbReference type="GO" id="GO:0015074">
    <property type="term" value="P:DNA integration"/>
    <property type="evidence" value="ECO:0007669"/>
    <property type="project" value="InterPro"/>
</dbReference>
<feature type="region of interest" description="Disordered" evidence="2">
    <location>
        <begin position="332"/>
        <end position="378"/>
    </location>
</feature>
<comment type="caution">
    <text evidence="4">The sequence shown here is derived from an EMBL/GenBank/DDBJ whole genome shotgun (WGS) entry which is preliminary data.</text>
</comment>
<organism evidence="4">
    <name type="scientific">Tanacetum cinerariifolium</name>
    <name type="common">Dalmatian daisy</name>
    <name type="synonym">Chrysanthemum cinerariifolium</name>
    <dbReference type="NCBI Taxonomy" id="118510"/>
    <lineage>
        <taxon>Eukaryota</taxon>
        <taxon>Viridiplantae</taxon>
        <taxon>Streptophyta</taxon>
        <taxon>Embryophyta</taxon>
        <taxon>Tracheophyta</taxon>
        <taxon>Spermatophyta</taxon>
        <taxon>Magnoliopsida</taxon>
        <taxon>eudicotyledons</taxon>
        <taxon>Gunneridae</taxon>
        <taxon>Pentapetalae</taxon>
        <taxon>asterids</taxon>
        <taxon>campanulids</taxon>
        <taxon>Asterales</taxon>
        <taxon>Asteraceae</taxon>
        <taxon>Asteroideae</taxon>
        <taxon>Anthemideae</taxon>
        <taxon>Anthemidinae</taxon>
        <taxon>Tanacetum</taxon>
    </lineage>
</organism>
<dbReference type="InterPro" id="IPR039537">
    <property type="entry name" value="Retrotran_Ty1/copia-like"/>
</dbReference>
<dbReference type="InterPro" id="IPR036397">
    <property type="entry name" value="RNaseH_sf"/>
</dbReference>
<keyword evidence="1" id="KW-0378">Hydrolase</keyword>
<dbReference type="GO" id="GO:0003676">
    <property type="term" value="F:nucleic acid binding"/>
    <property type="evidence" value="ECO:0007669"/>
    <property type="project" value="InterPro"/>
</dbReference>
<sequence length="421" mass="47371">NVVPSPCTGNFMPPKPDLVYPSLDDFVDVNEYVSESVVEKPTVESNEPKTFRKKMEHQLLRIGYLKQDLKDKGVIDSGRSRHMTGNRSYLTDYKEIDKGFAFGGNSKEGKDKIRTSKLDFKDVYFVKELKFNLFSILQMCDKKNSVLYTDTACVVLSSDFKLTDESHVLLKDHRKDNMVMNQFCEMKGIKREFSIARTPHQNGVAERKNKTLMEAATTMLADSKLPTTFWAKAVNTACYVQNRVIVEENMHVKFSENTPNIVESGAIWLFDIDALTKSINYKPVVVGNQSNGSAGTKTCDIVGKTRVEIVPKKDYVLLPLWTQVPLFFSSSKDSPGVGYKPSGKEEKKDAKDLENEDNEALSTEEPRVNQKNESVNSTNRVNAVSSAVNPASNQVNAAGRKLSIELPDYPTWNLLFKSVLF</sequence>
<evidence type="ECO:0000256" key="1">
    <source>
        <dbReference type="ARBA" id="ARBA00022670"/>
    </source>
</evidence>
<accession>A0A699J7D2</accession>
<feature type="compositionally biased region" description="Basic and acidic residues" evidence="2">
    <location>
        <begin position="342"/>
        <end position="353"/>
    </location>
</feature>
<dbReference type="InterPro" id="IPR054722">
    <property type="entry name" value="PolX-like_BBD"/>
</dbReference>
<dbReference type="GO" id="GO:0008233">
    <property type="term" value="F:peptidase activity"/>
    <property type="evidence" value="ECO:0007669"/>
    <property type="project" value="UniProtKB-KW"/>
</dbReference>
<evidence type="ECO:0000259" key="3">
    <source>
        <dbReference type="PROSITE" id="PS50994"/>
    </source>
</evidence>
<dbReference type="PROSITE" id="PS50994">
    <property type="entry name" value="INTEGRASE"/>
    <property type="match status" value="1"/>
</dbReference>
<dbReference type="GO" id="GO:0006508">
    <property type="term" value="P:proteolysis"/>
    <property type="evidence" value="ECO:0007669"/>
    <property type="project" value="UniProtKB-KW"/>
</dbReference>
<dbReference type="Gene3D" id="3.30.420.10">
    <property type="entry name" value="Ribonuclease H-like superfamily/Ribonuclease H"/>
    <property type="match status" value="1"/>
</dbReference>
<gene>
    <name evidence="4" type="ORF">Tci_586281</name>
</gene>
<keyword evidence="1" id="KW-0645">Protease</keyword>
<feature type="non-terminal residue" evidence="4">
    <location>
        <position position="1"/>
    </location>
</feature>
<evidence type="ECO:0000313" key="4">
    <source>
        <dbReference type="EMBL" id="GFA14309.1"/>
    </source>
</evidence>
<dbReference type="PANTHER" id="PTHR42648:SF32">
    <property type="entry name" value="RIBONUCLEASE H-LIKE DOMAIN, GAG-PRE-INTEGRASE DOMAIN PROTEIN-RELATED"/>
    <property type="match status" value="1"/>
</dbReference>
<feature type="domain" description="Integrase catalytic" evidence="3">
    <location>
        <begin position="81"/>
        <end position="267"/>
    </location>
</feature>
<dbReference type="PANTHER" id="PTHR42648">
    <property type="entry name" value="TRANSPOSASE, PUTATIVE-RELATED"/>
    <property type="match status" value="1"/>
</dbReference>
<evidence type="ECO:0000256" key="2">
    <source>
        <dbReference type="SAM" id="MobiDB-lite"/>
    </source>
</evidence>
<dbReference type="EMBL" id="BKCJ010375562">
    <property type="protein sequence ID" value="GFA14309.1"/>
    <property type="molecule type" value="Genomic_DNA"/>
</dbReference>
<name>A0A699J7D2_TANCI</name>
<proteinExistence type="predicted"/>
<protein>
    <submittedName>
        <fullName evidence="4">Ribonuclease H-like domain-containing protein</fullName>
    </submittedName>
</protein>
<dbReference type="InterPro" id="IPR012337">
    <property type="entry name" value="RNaseH-like_sf"/>
</dbReference>
<reference evidence="4" key="1">
    <citation type="journal article" date="2019" name="Sci. Rep.">
        <title>Draft genome of Tanacetum cinerariifolium, the natural source of mosquito coil.</title>
        <authorList>
            <person name="Yamashiro T."/>
            <person name="Shiraishi A."/>
            <person name="Satake H."/>
            <person name="Nakayama K."/>
        </authorList>
    </citation>
    <scope>NUCLEOTIDE SEQUENCE</scope>
</reference>
<dbReference type="AlphaFoldDB" id="A0A699J7D2"/>
<dbReference type="InterPro" id="IPR001584">
    <property type="entry name" value="Integrase_cat-core"/>
</dbReference>
<dbReference type="Pfam" id="PF22936">
    <property type="entry name" value="Pol_BBD"/>
    <property type="match status" value="1"/>
</dbReference>
<dbReference type="SUPFAM" id="SSF53098">
    <property type="entry name" value="Ribonuclease H-like"/>
    <property type="match status" value="1"/>
</dbReference>